<reference evidence="6 7" key="1">
    <citation type="submission" date="2024-06" db="EMBL/GenBank/DDBJ databases">
        <title>The Natural Products Discovery Center: Release of the First 8490 Sequenced Strains for Exploring Actinobacteria Biosynthetic Diversity.</title>
        <authorList>
            <person name="Kalkreuter E."/>
            <person name="Kautsar S.A."/>
            <person name="Yang D."/>
            <person name="Bader C.D."/>
            <person name="Teijaro C.N."/>
            <person name="Fluegel L."/>
            <person name="Davis C.M."/>
            <person name="Simpson J.R."/>
            <person name="Lauterbach L."/>
            <person name="Steele A.D."/>
            <person name="Gui C."/>
            <person name="Meng S."/>
            <person name="Li G."/>
            <person name="Viehrig K."/>
            <person name="Ye F."/>
            <person name="Su P."/>
            <person name="Kiefer A.F."/>
            <person name="Nichols A."/>
            <person name="Cepeda A.J."/>
            <person name="Yan W."/>
            <person name="Fan B."/>
            <person name="Jiang Y."/>
            <person name="Adhikari A."/>
            <person name="Zheng C.-J."/>
            <person name="Schuster L."/>
            <person name="Cowan T.M."/>
            <person name="Smanski M.J."/>
            <person name="Chevrette M.G."/>
            <person name="De Carvalho L.P.S."/>
            <person name="Shen B."/>
        </authorList>
    </citation>
    <scope>NUCLEOTIDE SEQUENCE [LARGE SCALE GENOMIC DNA]</scope>
    <source>
        <strain evidence="6 7">NPDC033039</strain>
    </source>
</reference>
<dbReference type="PANTHER" id="PTHR42978">
    <property type="entry name" value="QUORUM-QUENCHING LACTONASE YTNP-RELATED-RELATED"/>
    <property type="match status" value="1"/>
</dbReference>
<dbReference type="Pfam" id="PF00753">
    <property type="entry name" value="Lactamase_B"/>
    <property type="match status" value="1"/>
</dbReference>
<evidence type="ECO:0000259" key="5">
    <source>
        <dbReference type="SMART" id="SM00849"/>
    </source>
</evidence>
<keyword evidence="7" id="KW-1185">Reference proteome</keyword>
<dbReference type="Proteomes" id="UP001550853">
    <property type="component" value="Unassembled WGS sequence"/>
</dbReference>
<feature type="domain" description="Metallo-beta-lactamase" evidence="5">
    <location>
        <begin position="62"/>
        <end position="275"/>
    </location>
</feature>
<dbReference type="PANTHER" id="PTHR42978:SF6">
    <property type="entry name" value="QUORUM-QUENCHING LACTONASE YTNP-RELATED"/>
    <property type="match status" value="1"/>
</dbReference>
<dbReference type="Gene3D" id="3.60.15.10">
    <property type="entry name" value="Ribonuclease Z/Hydroxyacylglutathione hydrolase-like"/>
    <property type="match status" value="1"/>
</dbReference>
<evidence type="ECO:0000256" key="3">
    <source>
        <dbReference type="ARBA" id="ARBA00022801"/>
    </source>
</evidence>
<evidence type="ECO:0000256" key="1">
    <source>
        <dbReference type="ARBA" id="ARBA00007749"/>
    </source>
</evidence>
<protein>
    <submittedName>
        <fullName evidence="6">MBL fold metallo-hydrolase</fullName>
    </submittedName>
</protein>
<organism evidence="6 7">
    <name type="scientific">Streptomyces catenulae</name>
    <dbReference type="NCBI Taxonomy" id="66875"/>
    <lineage>
        <taxon>Bacteria</taxon>
        <taxon>Bacillati</taxon>
        <taxon>Actinomycetota</taxon>
        <taxon>Actinomycetes</taxon>
        <taxon>Kitasatosporales</taxon>
        <taxon>Streptomycetaceae</taxon>
        <taxon>Streptomyces</taxon>
    </lineage>
</organism>
<dbReference type="CDD" id="cd07720">
    <property type="entry name" value="OPHC2-like_MBL-fold"/>
    <property type="match status" value="1"/>
</dbReference>
<evidence type="ECO:0000256" key="2">
    <source>
        <dbReference type="ARBA" id="ARBA00022723"/>
    </source>
</evidence>
<dbReference type="EMBL" id="JBEZVI010000034">
    <property type="protein sequence ID" value="MEU3714045.1"/>
    <property type="molecule type" value="Genomic_DNA"/>
</dbReference>
<keyword evidence="3" id="KW-0378">Hydrolase</keyword>
<keyword evidence="4" id="KW-0862">Zinc</keyword>
<evidence type="ECO:0000313" key="7">
    <source>
        <dbReference type="Proteomes" id="UP001550853"/>
    </source>
</evidence>
<name>A0ABV2Z7S5_9ACTN</name>
<dbReference type="SUPFAM" id="SSF56281">
    <property type="entry name" value="Metallo-hydrolase/oxidoreductase"/>
    <property type="match status" value="1"/>
</dbReference>
<keyword evidence="2" id="KW-0479">Metal-binding</keyword>
<sequence>MASTVPSPYSSAVHWPVGEATLTALSDGFFAADLATVLPRFDTGEAARLQKASHRPECAALTHTMYLLRGPGHGPALVDAGMGHGWGPTLGQLPRALAGTGVRPEEIETVLLTHLHLDHAGGLVTADGDPLFPRAEVVLAAEELAYWLPDGVGTPVPEPAAGLPPWAPEITRAGAARALAPYRERIRTFTGERGVLPGLTAFPLPGHTPGHYGYRLTGGGRTVLLVGDLLHLPAVQGPRPDATVVFDVDAPAAARTREAVLRGAAADGALLAGAHTEYPGLSRVERHGTGYRLVPELWISAMLAEAGP</sequence>
<dbReference type="InterPro" id="IPR051013">
    <property type="entry name" value="MBL_superfamily_lactonases"/>
</dbReference>
<comment type="similarity">
    <text evidence="1">Belongs to the metallo-beta-lactamase superfamily.</text>
</comment>
<dbReference type="SMART" id="SM00849">
    <property type="entry name" value="Lactamase_B"/>
    <property type="match status" value="1"/>
</dbReference>
<gene>
    <name evidence="6" type="ORF">AB0E61_28590</name>
</gene>
<evidence type="ECO:0000256" key="4">
    <source>
        <dbReference type="ARBA" id="ARBA00022833"/>
    </source>
</evidence>
<evidence type="ECO:0000313" key="6">
    <source>
        <dbReference type="EMBL" id="MEU3714045.1"/>
    </source>
</evidence>
<dbReference type="InterPro" id="IPR036866">
    <property type="entry name" value="RibonucZ/Hydroxyglut_hydro"/>
</dbReference>
<dbReference type="InterPro" id="IPR001279">
    <property type="entry name" value="Metallo-B-lactamas"/>
</dbReference>
<proteinExistence type="inferred from homology"/>
<accession>A0ABV2Z7S5</accession>
<dbReference type="RefSeq" id="WP_030288708.1">
    <property type="nucleotide sequence ID" value="NZ_JBEZVI010000034.1"/>
</dbReference>
<comment type="caution">
    <text evidence="6">The sequence shown here is derived from an EMBL/GenBank/DDBJ whole genome shotgun (WGS) entry which is preliminary data.</text>
</comment>